<sequence length="198" mass="21061">MPKVPADITEVTLPQPLLDAIERAGYYPELVADVVRAAVGDEGVLTHLVHQETTFDQEAIRRHLTVLVTTGTRLVIAHADDFPHDPAHRTDVATATTECIPLRTVRGVMLTHVVPSPSEYQPGTLGRELTLTVGWGTVSRIDLVPAACSDSTCEADHGYEGTVAADDISLRISAEAEGSAALSEAISFARDLSARVGG</sequence>
<comment type="caution">
    <text evidence="1">The sequence shown here is derived from an EMBL/GenBank/DDBJ whole genome shotgun (WGS) entry which is preliminary data.</text>
</comment>
<dbReference type="RefSeq" id="WP_144858160.1">
    <property type="nucleotide sequence ID" value="NZ_BAAAYT010000002.1"/>
</dbReference>
<evidence type="ECO:0000313" key="1">
    <source>
        <dbReference type="EMBL" id="TWD13355.1"/>
    </source>
</evidence>
<dbReference type="AlphaFoldDB" id="A0A560W769"/>
<reference evidence="1 2" key="1">
    <citation type="submission" date="2019-06" db="EMBL/GenBank/DDBJ databases">
        <title>Sequencing the genomes of 1000 actinobacteria strains.</title>
        <authorList>
            <person name="Klenk H.-P."/>
        </authorList>
    </citation>
    <scope>NUCLEOTIDE SEQUENCE [LARGE SCALE GENOMIC DNA]</scope>
    <source>
        <strain evidence="1 2">DSM 18935</strain>
    </source>
</reference>
<keyword evidence="2" id="KW-1185">Reference proteome</keyword>
<dbReference type="Proteomes" id="UP000315628">
    <property type="component" value="Unassembled WGS sequence"/>
</dbReference>
<evidence type="ECO:0008006" key="3">
    <source>
        <dbReference type="Google" id="ProtNLM"/>
    </source>
</evidence>
<dbReference type="InterPro" id="IPR046040">
    <property type="entry name" value="DUF5998"/>
</dbReference>
<dbReference type="OrthoDB" id="3725224at2"/>
<proteinExistence type="predicted"/>
<dbReference type="Pfam" id="PF19461">
    <property type="entry name" value="DUF5998"/>
    <property type="match status" value="1"/>
</dbReference>
<gene>
    <name evidence="1" type="ORF">FB557_2756</name>
</gene>
<organism evidence="1 2">
    <name type="scientific">Marihabitans asiaticum</name>
    <dbReference type="NCBI Taxonomy" id="415218"/>
    <lineage>
        <taxon>Bacteria</taxon>
        <taxon>Bacillati</taxon>
        <taxon>Actinomycetota</taxon>
        <taxon>Actinomycetes</taxon>
        <taxon>Micrococcales</taxon>
        <taxon>Intrasporangiaceae</taxon>
        <taxon>Marihabitans</taxon>
    </lineage>
</organism>
<dbReference type="EMBL" id="VIUW01000005">
    <property type="protein sequence ID" value="TWD13355.1"/>
    <property type="molecule type" value="Genomic_DNA"/>
</dbReference>
<protein>
    <recommendedName>
        <fullName evidence="3">Phosphodiesterase</fullName>
    </recommendedName>
</protein>
<evidence type="ECO:0000313" key="2">
    <source>
        <dbReference type="Proteomes" id="UP000315628"/>
    </source>
</evidence>
<name>A0A560W769_9MICO</name>
<accession>A0A560W769</accession>